<dbReference type="InterPro" id="IPR036890">
    <property type="entry name" value="HATPase_C_sf"/>
</dbReference>
<keyword evidence="15" id="KW-1185">Reference proteome</keyword>
<sequence>MKQLRWFAFLNSIAGQLLVLLLLATALFLTGIYISVRAARDAPLAPPVMLFTERQIGIAETLAQLPEAQASTFLEKLQALHPGVDYQLLDGKDPRLEGLTWVSRNLALKDQTHEESVNQSRSGDVARPREPQRDPFFDSLANPQKISIPLARTLSAEGSNMVHVTIYSRMLDQKVISASIHIQIRTPPNRQVESILVFTIVCMSLLLLWAIIFLIRPLRRLAQATNNIAKENATPQKVDVAGPTELRVAALALNKMQDRIHQLIDDRTRMLAAVGHDLRTPVTRLRLRADTVEPEEVKTAFLRDLNMMDGLLKRLMTYFSKGEIDDDPVRLELSSLVDSLVCEWDDAGESVALVGYANMTILARPNDLMRMVDNLIDNAIKYAGSCEVSLSREESEKGDVACLRVIDHGPGIAQEDKLHLLEPFERGDKARTMNDKSGFGLGLAIARKVAQMHQATLELTDTVGGGLTVIVRFPIAS</sequence>
<keyword evidence="11" id="KW-0812">Transmembrane</keyword>
<dbReference type="PROSITE" id="PS50885">
    <property type="entry name" value="HAMP"/>
    <property type="match status" value="1"/>
</dbReference>
<dbReference type="Gene3D" id="1.10.287.130">
    <property type="match status" value="1"/>
</dbReference>
<dbReference type="Pfam" id="PF00672">
    <property type="entry name" value="HAMP"/>
    <property type="match status" value="1"/>
</dbReference>
<feature type="transmembrane region" description="Helical" evidence="11">
    <location>
        <begin position="195"/>
        <end position="215"/>
    </location>
</feature>
<protein>
    <recommendedName>
        <fullName evidence="3">histidine kinase</fullName>
        <ecNumber evidence="3">2.7.13.3</ecNumber>
    </recommendedName>
</protein>
<evidence type="ECO:0000256" key="8">
    <source>
        <dbReference type="ARBA" id="ARBA00022777"/>
    </source>
</evidence>
<dbReference type="OrthoDB" id="9804645at2"/>
<evidence type="ECO:0000259" key="12">
    <source>
        <dbReference type="PROSITE" id="PS50109"/>
    </source>
</evidence>
<keyword evidence="11" id="KW-1133">Transmembrane helix</keyword>
<evidence type="ECO:0000256" key="10">
    <source>
        <dbReference type="SAM" id="MobiDB-lite"/>
    </source>
</evidence>
<evidence type="ECO:0000313" key="14">
    <source>
        <dbReference type="EMBL" id="SFO08475.1"/>
    </source>
</evidence>
<dbReference type="InterPro" id="IPR005467">
    <property type="entry name" value="His_kinase_dom"/>
</dbReference>
<dbReference type="AlphaFoldDB" id="A0A1I5EAM3"/>
<dbReference type="InterPro" id="IPR003660">
    <property type="entry name" value="HAMP_dom"/>
</dbReference>
<keyword evidence="4" id="KW-1003">Cell membrane</keyword>
<dbReference type="PROSITE" id="PS50109">
    <property type="entry name" value="HIS_KIN"/>
    <property type="match status" value="1"/>
</dbReference>
<feature type="region of interest" description="Disordered" evidence="10">
    <location>
        <begin position="112"/>
        <end position="139"/>
    </location>
</feature>
<reference evidence="14 15" key="1">
    <citation type="submission" date="2016-10" db="EMBL/GenBank/DDBJ databases">
        <authorList>
            <person name="de Groot N.N."/>
        </authorList>
    </citation>
    <scope>NUCLEOTIDE SEQUENCE [LARGE SCALE GENOMIC DNA]</scope>
    <source>
        <strain evidence="14 15">CGMCC 1.9157</strain>
    </source>
</reference>
<dbReference type="InterPro" id="IPR004358">
    <property type="entry name" value="Sig_transdc_His_kin-like_C"/>
</dbReference>
<name>A0A1I5EAM3_9HYPH</name>
<gene>
    <name evidence="14" type="ORF">SAMN04488056_103102</name>
</gene>
<evidence type="ECO:0000256" key="1">
    <source>
        <dbReference type="ARBA" id="ARBA00000085"/>
    </source>
</evidence>
<dbReference type="GO" id="GO:0005524">
    <property type="term" value="F:ATP binding"/>
    <property type="evidence" value="ECO:0007669"/>
    <property type="project" value="UniProtKB-KW"/>
</dbReference>
<keyword evidence="8 14" id="KW-0418">Kinase</keyword>
<dbReference type="GO" id="GO:0000155">
    <property type="term" value="F:phosphorelay sensor kinase activity"/>
    <property type="evidence" value="ECO:0007669"/>
    <property type="project" value="InterPro"/>
</dbReference>
<dbReference type="Pfam" id="PF02518">
    <property type="entry name" value="HATPase_c"/>
    <property type="match status" value="1"/>
</dbReference>
<dbReference type="CDD" id="cd00082">
    <property type="entry name" value="HisKA"/>
    <property type="match status" value="1"/>
</dbReference>
<evidence type="ECO:0000256" key="4">
    <source>
        <dbReference type="ARBA" id="ARBA00022475"/>
    </source>
</evidence>
<dbReference type="GO" id="GO:0005886">
    <property type="term" value="C:plasma membrane"/>
    <property type="evidence" value="ECO:0007669"/>
    <property type="project" value="UniProtKB-SubCell"/>
</dbReference>
<evidence type="ECO:0000256" key="2">
    <source>
        <dbReference type="ARBA" id="ARBA00004651"/>
    </source>
</evidence>
<dbReference type="InterPro" id="IPR050980">
    <property type="entry name" value="2C_sensor_his_kinase"/>
</dbReference>
<keyword evidence="7" id="KW-0547">Nucleotide-binding</keyword>
<proteinExistence type="predicted"/>
<evidence type="ECO:0000256" key="9">
    <source>
        <dbReference type="ARBA" id="ARBA00022840"/>
    </source>
</evidence>
<dbReference type="InterPro" id="IPR003661">
    <property type="entry name" value="HisK_dim/P_dom"/>
</dbReference>
<keyword evidence="5" id="KW-0597">Phosphoprotein</keyword>
<dbReference type="SMART" id="SM00304">
    <property type="entry name" value="HAMP"/>
    <property type="match status" value="1"/>
</dbReference>
<organism evidence="14 15">
    <name type="scientific">Cohaesibacter marisflavi</name>
    <dbReference type="NCBI Taxonomy" id="655353"/>
    <lineage>
        <taxon>Bacteria</taxon>
        <taxon>Pseudomonadati</taxon>
        <taxon>Pseudomonadota</taxon>
        <taxon>Alphaproteobacteria</taxon>
        <taxon>Hyphomicrobiales</taxon>
        <taxon>Cohaesibacteraceae</taxon>
    </lineage>
</organism>
<evidence type="ECO:0000313" key="15">
    <source>
        <dbReference type="Proteomes" id="UP000199236"/>
    </source>
</evidence>
<evidence type="ECO:0000259" key="13">
    <source>
        <dbReference type="PROSITE" id="PS50885"/>
    </source>
</evidence>
<dbReference type="EC" id="2.7.13.3" evidence="3"/>
<dbReference type="STRING" id="655353.SAMN04488056_103102"/>
<dbReference type="EMBL" id="FOVR01000003">
    <property type="protein sequence ID" value="SFO08475.1"/>
    <property type="molecule type" value="Genomic_DNA"/>
</dbReference>
<dbReference type="Proteomes" id="UP000199236">
    <property type="component" value="Unassembled WGS sequence"/>
</dbReference>
<evidence type="ECO:0000256" key="5">
    <source>
        <dbReference type="ARBA" id="ARBA00022553"/>
    </source>
</evidence>
<accession>A0A1I5EAM3</accession>
<dbReference type="CDD" id="cd06225">
    <property type="entry name" value="HAMP"/>
    <property type="match status" value="1"/>
</dbReference>
<evidence type="ECO:0000256" key="3">
    <source>
        <dbReference type="ARBA" id="ARBA00012438"/>
    </source>
</evidence>
<dbReference type="SMART" id="SM00388">
    <property type="entry name" value="HisKA"/>
    <property type="match status" value="1"/>
</dbReference>
<dbReference type="InterPro" id="IPR003594">
    <property type="entry name" value="HATPase_dom"/>
</dbReference>
<dbReference type="CDD" id="cd00075">
    <property type="entry name" value="HATPase"/>
    <property type="match status" value="1"/>
</dbReference>
<dbReference type="PRINTS" id="PR00344">
    <property type="entry name" value="BCTRLSENSOR"/>
</dbReference>
<feature type="compositionally biased region" description="Basic and acidic residues" evidence="10">
    <location>
        <begin position="124"/>
        <end position="136"/>
    </location>
</feature>
<keyword evidence="6" id="KW-0808">Transferase</keyword>
<evidence type="ECO:0000256" key="7">
    <source>
        <dbReference type="ARBA" id="ARBA00022741"/>
    </source>
</evidence>
<dbReference type="SMART" id="SM00387">
    <property type="entry name" value="HATPase_c"/>
    <property type="match status" value="1"/>
</dbReference>
<dbReference type="RefSeq" id="WP_090070618.1">
    <property type="nucleotide sequence ID" value="NZ_FOVR01000003.1"/>
</dbReference>
<dbReference type="Gene3D" id="3.30.565.10">
    <property type="entry name" value="Histidine kinase-like ATPase, C-terminal domain"/>
    <property type="match status" value="1"/>
</dbReference>
<keyword evidence="9" id="KW-0067">ATP-binding</keyword>
<dbReference type="SUPFAM" id="SSF47384">
    <property type="entry name" value="Homodimeric domain of signal transducing histidine kinase"/>
    <property type="match status" value="1"/>
</dbReference>
<dbReference type="PANTHER" id="PTHR44936">
    <property type="entry name" value="SENSOR PROTEIN CREC"/>
    <property type="match status" value="1"/>
</dbReference>
<keyword evidence="11" id="KW-0472">Membrane</keyword>
<dbReference type="SUPFAM" id="SSF55874">
    <property type="entry name" value="ATPase domain of HSP90 chaperone/DNA topoisomerase II/histidine kinase"/>
    <property type="match status" value="1"/>
</dbReference>
<evidence type="ECO:0000256" key="6">
    <source>
        <dbReference type="ARBA" id="ARBA00022679"/>
    </source>
</evidence>
<feature type="domain" description="HAMP" evidence="13">
    <location>
        <begin position="212"/>
        <end position="265"/>
    </location>
</feature>
<comment type="catalytic activity">
    <reaction evidence="1">
        <text>ATP + protein L-histidine = ADP + protein N-phospho-L-histidine.</text>
        <dbReference type="EC" id="2.7.13.3"/>
    </reaction>
</comment>
<dbReference type="SUPFAM" id="SSF158472">
    <property type="entry name" value="HAMP domain-like"/>
    <property type="match status" value="1"/>
</dbReference>
<comment type="subcellular location">
    <subcellularLocation>
        <location evidence="2">Cell membrane</location>
        <topology evidence="2">Multi-pass membrane protein</topology>
    </subcellularLocation>
</comment>
<dbReference type="PANTHER" id="PTHR44936:SF10">
    <property type="entry name" value="SENSOR PROTEIN RSTB"/>
    <property type="match status" value="1"/>
</dbReference>
<dbReference type="InterPro" id="IPR036097">
    <property type="entry name" value="HisK_dim/P_sf"/>
</dbReference>
<feature type="domain" description="Histidine kinase" evidence="12">
    <location>
        <begin position="273"/>
        <end position="477"/>
    </location>
</feature>
<evidence type="ECO:0000256" key="11">
    <source>
        <dbReference type="SAM" id="Phobius"/>
    </source>
</evidence>